<reference evidence="1 2" key="1">
    <citation type="journal article" date="2010" name="Virology">
        <title>A jumbo phage infecting the phytopathogen Ralstonia solanacearum defines a new lineage of the Myoviridae family.</title>
        <authorList>
            <person name="Yamada T."/>
            <person name="Satoh S."/>
            <person name="Ishikawa H."/>
            <person name="Fujiwara A."/>
            <person name="Kawasaki T."/>
            <person name="Fujie M."/>
            <person name="Ogata H."/>
        </authorList>
    </citation>
    <scope>NUCLEOTIDE SEQUENCE [LARGE SCALE GENOMIC DNA]</scope>
</reference>
<name>B2ZY85_9CAUD</name>
<dbReference type="GeneID" id="6369734"/>
<dbReference type="EMBL" id="AB366653">
    <property type="protein sequence ID" value="BAG41720.1"/>
    <property type="molecule type" value="Genomic_DNA"/>
</dbReference>
<dbReference type="RefSeq" id="YP_001950150.1">
    <property type="nucleotide sequence ID" value="NC_010811.2"/>
</dbReference>
<proteinExistence type="predicted"/>
<accession>B2ZY85</accession>
<keyword evidence="2" id="KW-1185">Reference proteome</keyword>
<dbReference type="Proteomes" id="UP000001034">
    <property type="component" value="Segment"/>
</dbReference>
<sequence length="151" mass="17220">MNPNQFRFAELVRLALDINEGLRENSQGLLPHMRRGPAATQHWVRDMRTIRLGTGMRTGKTTAALNMAEPGDLYVTTRDQRSVEHLRRTLQKLGKHHVAVTNVETVLNGKYLSTPHPRIWMEEGLFITPADLMAMYSYLIRDADQQVIILG</sequence>
<protein>
    <submittedName>
        <fullName evidence="1">Uncharacterized protein</fullName>
    </submittedName>
</protein>
<organism evidence="1 2">
    <name type="scientific">Ralstonia phage phiRSL1</name>
    <dbReference type="NCBI Taxonomy" id="1980924"/>
    <lineage>
        <taxon>Viruses</taxon>
        <taxon>Duplodnaviria</taxon>
        <taxon>Heunggongvirae</taxon>
        <taxon>Uroviricota</taxon>
        <taxon>Caudoviricetes</taxon>
        <taxon>Mieseafarmvirus</taxon>
        <taxon>Mieseafarmvirus RSL1</taxon>
    </lineage>
</organism>
<evidence type="ECO:0000313" key="2">
    <source>
        <dbReference type="Proteomes" id="UP000001034"/>
    </source>
</evidence>
<evidence type="ECO:0000313" key="1">
    <source>
        <dbReference type="EMBL" id="BAG41720.1"/>
    </source>
</evidence>
<dbReference type="KEGG" id="vg:6369734"/>